<reference evidence="1 2" key="1">
    <citation type="submission" date="2021-06" db="EMBL/GenBank/DDBJ databases">
        <title>Caerostris extrusa draft genome.</title>
        <authorList>
            <person name="Kono N."/>
            <person name="Arakawa K."/>
        </authorList>
    </citation>
    <scope>NUCLEOTIDE SEQUENCE [LARGE SCALE GENOMIC DNA]</scope>
</reference>
<evidence type="ECO:0000313" key="1">
    <source>
        <dbReference type="EMBL" id="GIX87241.1"/>
    </source>
</evidence>
<organism evidence="1 2">
    <name type="scientific">Caerostris extrusa</name>
    <name type="common">Bark spider</name>
    <name type="synonym">Caerostris bankana</name>
    <dbReference type="NCBI Taxonomy" id="172846"/>
    <lineage>
        <taxon>Eukaryota</taxon>
        <taxon>Metazoa</taxon>
        <taxon>Ecdysozoa</taxon>
        <taxon>Arthropoda</taxon>
        <taxon>Chelicerata</taxon>
        <taxon>Arachnida</taxon>
        <taxon>Araneae</taxon>
        <taxon>Araneomorphae</taxon>
        <taxon>Entelegynae</taxon>
        <taxon>Araneoidea</taxon>
        <taxon>Araneidae</taxon>
        <taxon>Caerostris</taxon>
    </lineage>
</organism>
<dbReference type="Proteomes" id="UP001054945">
    <property type="component" value="Unassembled WGS sequence"/>
</dbReference>
<dbReference type="AlphaFoldDB" id="A0AAV4NR56"/>
<gene>
    <name evidence="1" type="ORF">CEXT_553571</name>
</gene>
<accession>A0AAV4NR56</accession>
<keyword evidence="2" id="KW-1185">Reference proteome</keyword>
<proteinExistence type="predicted"/>
<evidence type="ECO:0000313" key="2">
    <source>
        <dbReference type="Proteomes" id="UP001054945"/>
    </source>
</evidence>
<dbReference type="EMBL" id="BPLR01021218">
    <property type="protein sequence ID" value="GIX87241.1"/>
    <property type="molecule type" value="Genomic_DNA"/>
</dbReference>
<sequence length="74" mass="8368">MAASLVKQWLAACTDGHSGTAIKQPLEIEMKMVQIHSAAALSEDSEFDCPAFIRKQTMTQLYCCWHCILPRLWL</sequence>
<protein>
    <submittedName>
        <fullName evidence="1">Uncharacterized protein</fullName>
    </submittedName>
</protein>
<name>A0AAV4NR56_CAEEX</name>
<comment type="caution">
    <text evidence="1">The sequence shown here is derived from an EMBL/GenBank/DDBJ whole genome shotgun (WGS) entry which is preliminary data.</text>
</comment>